<protein>
    <submittedName>
        <fullName evidence="2">Uncharacterized protein</fullName>
    </submittedName>
</protein>
<proteinExistence type="predicted"/>
<comment type="caution">
    <text evidence="2">The sequence shown here is derived from an EMBL/GenBank/DDBJ whole genome shotgun (WGS) entry which is preliminary data.</text>
</comment>
<evidence type="ECO:0000256" key="1">
    <source>
        <dbReference type="SAM" id="MobiDB-lite"/>
    </source>
</evidence>
<evidence type="ECO:0000313" key="2">
    <source>
        <dbReference type="EMBL" id="GFO41958.1"/>
    </source>
</evidence>
<evidence type="ECO:0000313" key="3">
    <source>
        <dbReference type="Proteomes" id="UP000735302"/>
    </source>
</evidence>
<name>A0AAV4DCK7_9GAST</name>
<gene>
    <name evidence="2" type="ORF">PoB_006846300</name>
</gene>
<feature type="region of interest" description="Disordered" evidence="1">
    <location>
        <begin position="35"/>
        <end position="60"/>
    </location>
</feature>
<dbReference type="EMBL" id="BLXT01007741">
    <property type="protein sequence ID" value="GFO41958.1"/>
    <property type="molecule type" value="Genomic_DNA"/>
</dbReference>
<organism evidence="2 3">
    <name type="scientific">Plakobranchus ocellatus</name>
    <dbReference type="NCBI Taxonomy" id="259542"/>
    <lineage>
        <taxon>Eukaryota</taxon>
        <taxon>Metazoa</taxon>
        <taxon>Spiralia</taxon>
        <taxon>Lophotrochozoa</taxon>
        <taxon>Mollusca</taxon>
        <taxon>Gastropoda</taxon>
        <taxon>Heterobranchia</taxon>
        <taxon>Euthyneura</taxon>
        <taxon>Panpulmonata</taxon>
        <taxon>Sacoglossa</taxon>
        <taxon>Placobranchoidea</taxon>
        <taxon>Plakobranchidae</taxon>
        <taxon>Plakobranchus</taxon>
    </lineage>
</organism>
<dbReference type="AlphaFoldDB" id="A0AAV4DCK7"/>
<sequence length="101" mass="11904">MHRTVFILKYDAQSSKPSREIKLLQFYKLFRKEADMRPKDKGGEKNRSPPDPTKKGSNYRSLATYLHRLKQGKQETLTKNHSKNGFVRTWMQALETMFKIA</sequence>
<feature type="compositionally biased region" description="Basic and acidic residues" evidence="1">
    <location>
        <begin position="35"/>
        <end position="54"/>
    </location>
</feature>
<dbReference type="Proteomes" id="UP000735302">
    <property type="component" value="Unassembled WGS sequence"/>
</dbReference>
<keyword evidence="3" id="KW-1185">Reference proteome</keyword>
<reference evidence="2 3" key="1">
    <citation type="journal article" date="2021" name="Elife">
        <title>Chloroplast acquisition without the gene transfer in kleptoplastic sea slugs, Plakobranchus ocellatus.</title>
        <authorList>
            <person name="Maeda T."/>
            <person name="Takahashi S."/>
            <person name="Yoshida T."/>
            <person name="Shimamura S."/>
            <person name="Takaki Y."/>
            <person name="Nagai Y."/>
            <person name="Toyoda A."/>
            <person name="Suzuki Y."/>
            <person name="Arimoto A."/>
            <person name="Ishii H."/>
            <person name="Satoh N."/>
            <person name="Nishiyama T."/>
            <person name="Hasebe M."/>
            <person name="Maruyama T."/>
            <person name="Minagawa J."/>
            <person name="Obokata J."/>
            <person name="Shigenobu S."/>
        </authorList>
    </citation>
    <scope>NUCLEOTIDE SEQUENCE [LARGE SCALE GENOMIC DNA]</scope>
</reference>
<accession>A0AAV4DCK7</accession>